<reference evidence="1 2" key="1">
    <citation type="submission" date="2020-07" db="EMBL/GenBank/DDBJ databases">
        <authorList>
            <person name="Sun Q."/>
        </authorList>
    </citation>
    <scope>NUCLEOTIDE SEQUENCE [LARGE SCALE GENOMIC DNA]</scope>
    <source>
        <strain evidence="1 2">WYCCWR 11290</strain>
    </source>
</reference>
<accession>A0A7Z0RK20</accession>
<dbReference type="AlphaFoldDB" id="A0A7Z0RK20"/>
<proteinExistence type="predicted"/>
<organism evidence="1 2">
    <name type="scientific">Rhizobium changzhiense</name>
    <dbReference type="NCBI Taxonomy" id="2692317"/>
    <lineage>
        <taxon>Bacteria</taxon>
        <taxon>Pseudomonadati</taxon>
        <taxon>Pseudomonadota</taxon>
        <taxon>Alphaproteobacteria</taxon>
        <taxon>Hyphomicrobiales</taxon>
        <taxon>Rhizobiaceae</taxon>
        <taxon>Rhizobium/Agrobacterium group</taxon>
        <taxon>Rhizobium</taxon>
    </lineage>
</organism>
<dbReference type="RefSeq" id="WP_180695256.1">
    <property type="nucleotide sequence ID" value="NZ_JACCPJ010000002.1"/>
</dbReference>
<comment type="caution">
    <text evidence="1">The sequence shown here is derived from an EMBL/GenBank/DDBJ whole genome shotgun (WGS) entry which is preliminary data.</text>
</comment>
<name>A0A7Z0RK20_9HYPH</name>
<protein>
    <submittedName>
        <fullName evidence="1">Uncharacterized protein</fullName>
    </submittedName>
</protein>
<dbReference type="EMBL" id="JACCPJ010000002">
    <property type="protein sequence ID" value="NZD62897.1"/>
    <property type="molecule type" value="Genomic_DNA"/>
</dbReference>
<dbReference type="Proteomes" id="UP000532162">
    <property type="component" value="Unassembled WGS sequence"/>
</dbReference>
<sequence length="530" mass="56815">MVYRQKQRQKPRRRAASGSFTFQAPIRGVVMNEPLGNSKPGGARVLENFFPTATGARTRGGSRKVATIGIAPVRRLWTFTSGNAEEFFASDEENIFNITSVPDADVPPVADVTGQSAGYYSTAQFGTAGGNYLYAVNGADDALLYDGVIWKPINTLSTPAITGIATAALSFVWSYASRLFFVEKGTMNVWYLPVDSIGGAASVFSLAGVFQEGGEVLFGGKWSLDAGDGLDDKIVFVSTKGEVAVFQGLFPGDTSWQKVGVYKITPPLGPNATMSAGGDLLIGAQDGIVPISQAVNKDEAALSLSSVTIRIEPEWKRQVSQRTSLPWEILKWPTNNMMVVSLPGADASVPTLCFAANLQTGAWGFFTGWDARCMTLFGDAGYFGTSDGTIHRMEDGGADDGMPYTCTYVALPDQMRRPGAFKIVHSARATFNSNIPFNPKISVSTDYRIELPSAPSSVADLSDSLWDVGLWDVAVWDVGSVSEVTTRWVSIGNSGYAVSPQIQITCGTNIKPVTEIIQLDAIYELGAVMV</sequence>
<evidence type="ECO:0000313" key="1">
    <source>
        <dbReference type="EMBL" id="NZD62897.1"/>
    </source>
</evidence>
<gene>
    <name evidence="1" type="ORF">HX900_17475</name>
</gene>
<evidence type="ECO:0000313" key="2">
    <source>
        <dbReference type="Proteomes" id="UP000532162"/>
    </source>
</evidence>